<dbReference type="InterPro" id="IPR030662">
    <property type="entry name" value="DPH6/MJ0570"/>
</dbReference>
<evidence type="ECO:0000313" key="2">
    <source>
        <dbReference type="EMBL" id="KIR57840.1"/>
    </source>
</evidence>
<dbReference type="Pfam" id="PF01902">
    <property type="entry name" value="Diphthami_syn_2"/>
    <property type="match status" value="1"/>
</dbReference>
<reference evidence="2 3" key="1">
    <citation type="submission" date="2015-01" db="EMBL/GenBank/DDBJ databases">
        <title>The Genome Sequence of Cryptococcus gattii CA1873.</title>
        <authorList>
            <consortium name="The Broad Institute Genomics Platform"/>
            <person name="Cuomo C."/>
            <person name="Litvintseva A."/>
            <person name="Chen Y."/>
            <person name="Heitman J."/>
            <person name="Sun S."/>
            <person name="Springer D."/>
            <person name="Dromer F."/>
            <person name="Young S."/>
            <person name="Zeng Q."/>
            <person name="Gargeya S."/>
            <person name="Abouelleil A."/>
            <person name="Alvarado L."/>
            <person name="Chapman S.B."/>
            <person name="Gainer-Dewar J."/>
            <person name="Goldberg J."/>
            <person name="Griggs A."/>
            <person name="Gujja S."/>
            <person name="Hansen M."/>
            <person name="Howarth C."/>
            <person name="Imamovic A."/>
            <person name="Larimer J."/>
            <person name="Murphy C."/>
            <person name="Naylor J."/>
            <person name="Pearson M."/>
            <person name="Priest M."/>
            <person name="Roberts A."/>
            <person name="Saif S."/>
            <person name="Shea T."/>
            <person name="Sykes S."/>
            <person name="Wortman J."/>
            <person name="Nusbaum C."/>
            <person name="Birren B."/>
        </authorList>
    </citation>
    <scope>NUCLEOTIDE SEQUENCE [LARGE SCALE GENOMIC DNA]</scope>
    <source>
        <strain evidence="2 3">CA1873</strain>
    </source>
</reference>
<dbReference type="PANTHER" id="PTHR12196">
    <property type="entry name" value="DOMAIN OF UNKNOWN FUNCTION 71 DUF71 -CONTAINING PROTEIN"/>
    <property type="match status" value="1"/>
</dbReference>
<gene>
    <name evidence="2" type="ORF">I314_06345</name>
</gene>
<sequence length="241" mass="26946">MVPSPFGASTGQIGDETEDLTDSLSRVLDAPPEATALSAVGLGENVVGKQLGQIRPLLAKLESQYGSHPAGEGGEYETLTLSTPLFSHRLKLAKTKRIVTDPELYTVTNLKVVEAVSEPKKGWVTPTVEELREMLGLEEEQFVKEDLWVPILTILIAILFARPSSETSIKQTEAKLLRPRLGNRQFRELRFLQTNIHTIFLNFHTQRPPPHFYPPHTFLAFRSIHQTTIRLPSHVVLLLSP</sequence>
<dbReference type="PANTHER" id="PTHR12196:SF2">
    <property type="entry name" value="DIPHTHINE--AMMONIA LIGASE"/>
    <property type="match status" value="1"/>
</dbReference>
<organism evidence="2 3">
    <name type="scientific">Cryptococcus bacillisporus CA1873</name>
    <dbReference type="NCBI Taxonomy" id="1296111"/>
    <lineage>
        <taxon>Eukaryota</taxon>
        <taxon>Fungi</taxon>
        <taxon>Dikarya</taxon>
        <taxon>Basidiomycota</taxon>
        <taxon>Agaricomycotina</taxon>
        <taxon>Tremellomycetes</taxon>
        <taxon>Tremellales</taxon>
        <taxon>Cryptococcaceae</taxon>
        <taxon>Cryptococcus</taxon>
        <taxon>Cryptococcus gattii species complex</taxon>
    </lineage>
</organism>
<evidence type="ECO:0000313" key="3">
    <source>
        <dbReference type="Proteomes" id="UP000053800"/>
    </source>
</evidence>
<dbReference type="InterPro" id="IPR002761">
    <property type="entry name" value="Diphthami_syn_dom"/>
</dbReference>
<dbReference type="SUPFAM" id="SSF52402">
    <property type="entry name" value="Adenine nucleotide alpha hydrolases-like"/>
    <property type="match status" value="1"/>
</dbReference>
<dbReference type="EMBL" id="KN848909">
    <property type="protein sequence ID" value="KIR57840.1"/>
    <property type="molecule type" value="Genomic_DNA"/>
</dbReference>
<protein>
    <recommendedName>
        <fullName evidence="1">Diphthamide synthase domain-containing protein</fullName>
    </recommendedName>
</protein>
<dbReference type="Gene3D" id="3.90.1490.10">
    <property type="entry name" value="putative n-type atp pyrophosphatase, domain 2"/>
    <property type="match status" value="1"/>
</dbReference>
<evidence type="ECO:0000259" key="1">
    <source>
        <dbReference type="Pfam" id="PF01902"/>
    </source>
</evidence>
<accession>A0ABR5B2M8</accession>
<dbReference type="Proteomes" id="UP000053800">
    <property type="component" value="Unassembled WGS sequence"/>
</dbReference>
<name>A0ABR5B2M8_CRYGA</name>
<keyword evidence="3" id="KW-1185">Reference proteome</keyword>
<proteinExistence type="predicted"/>
<feature type="domain" description="Diphthamide synthase" evidence="1">
    <location>
        <begin position="35"/>
        <end position="98"/>
    </location>
</feature>